<feature type="domain" description="NADH:flavin oxidoreductase/NADH oxidase N-terminal" evidence="2">
    <location>
        <begin position="4"/>
        <end position="342"/>
    </location>
</feature>
<dbReference type="Pfam" id="PF00724">
    <property type="entry name" value="Oxidored_FMN"/>
    <property type="match status" value="1"/>
</dbReference>
<dbReference type="PANTHER" id="PTHR22893">
    <property type="entry name" value="NADH OXIDOREDUCTASE-RELATED"/>
    <property type="match status" value="1"/>
</dbReference>
<keyword evidence="1" id="KW-0521">NADP</keyword>
<accession>A0A6V8HBZ7</accession>
<keyword evidence="4" id="KW-1185">Reference proteome</keyword>
<evidence type="ECO:0000259" key="2">
    <source>
        <dbReference type="Pfam" id="PF00724"/>
    </source>
</evidence>
<dbReference type="InterPro" id="IPR013785">
    <property type="entry name" value="Aldolase_TIM"/>
</dbReference>
<dbReference type="EMBL" id="DF933829">
    <property type="protein sequence ID" value="GAM38489.1"/>
    <property type="molecule type" value="Genomic_DNA"/>
</dbReference>
<organism evidence="3 4">
    <name type="scientific">Talaromyces pinophilus</name>
    <name type="common">Penicillium pinophilum</name>
    <dbReference type="NCBI Taxonomy" id="128442"/>
    <lineage>
        <taxon>Eukaryota</taxon>
        <taxon>Fungi</taxon>
        <taxon>Dikarya</taxon>
        <taxon>Ascomycota</taxon>
        <taxon>Pezizomycotina</taxon>
        <taxon>Eurotiomycetes</taxon>
        <taxon>Eurotiomycetidae</taxon>
        <taxon>Eurotiales</taxon>
        <taxon>Trichocomaceae</taxon>
        <taxon>Talaromyces</taxon>
        <taxon>Talaromyces sect. Talaromyces</taxon>
    </lineage>
</organism>
<reference evidence="4" key="1">
    <citation type="journal article" date="2015" name="Genome Announc.">
        <title>Draft genome sequence of Talaromyces cellulolyticus strain Y-94, a source of lignocellulosic biomass-degrading enzymes.</title>
        <authorList>
            <person name="Fujii T."/>
            <person name="Koike H."/>
            <person name="Sawayama S."/>
            <person name="Yano S."/>
            <person name="Inoue H."/>
        </authorList>
    </citation>
    <scope>NUCLEOTIDE SEQUENCE [LARGE SCALE GENOMIC DNA]</scope>
    <source>
        <strain evidence="4">Y-94</strain>
    </source>
</reference>
<dbReference type="CDD" id="cd02933">
    <property type="entry name" value="OYE_like_FMN"/>
    <property type="match status" value="1"/>
</dbReference>
<evidence type="ECO:0000313" key="4">
    <source>
        <dbReference type="Proteomes" id="UP000053095"/>
    </source>
</evidence>
<evidence type="ECO:0000313" key="3">
    <source>
        <dbReference type="EMBL" id="GAM38489.1"/>
    </source>
</evidence>
<comment type="caution">
    <text evidence="3">The sequence shown here is derived from an EMBL/GenBank/DDBJ whole genome shotgun (WGS) entry which is preliminary data.</text>
</comment>
<dbReference type="Gene3D" id="3.20.20.70">
    <property type="entry name" value="Aldolase class I"/>
    <property type="match status" value="1"/>
</dbReference>
<dbReference type="GO" id="GO:0010181">
    <property type="term" value="F:FMN binding"/>
    <property type="evidence" value="ECO:0007669"/>
    <property type="project" value="InterPro"/>
</dbReference>
<dbReference type="GO" id="GO:0003959">
    <property type="term" value="F:NADPH dehydrogenase activity"/>
    <property type="evidence" value="ECO:0007669"/>
    <property type="project" value="TreeGrafter"/>
</dbReference>
<gene>
    <name evidence="3" type="ORF">TCE0_033r09247</name>
</gene>
<sequence>MTTLFTPLKVGRVQLSHRIALAPLTRFRNDETTHTPIVPLVKEYYSQRASEPGTLLISEATLISPQAGAYTYAPGIWSDEQITAWKQITDAVHEKGSYIYAQLWALGRTADPVAMRAQPGGEKFELVSSSAVPLAEGSETPRALTEDEIQQYIKDYVTAAKNAVERAGFDGVEIHGANGYLIDQFIQTTVNKRTDKWGGSVENRSRFALEVTKAVVEAVGADRTAIRFSPFSKFQGMGMPNGEREETFAYLARELAKLSISYVHLIEPRVDGNTDVKNPSGSLQFFLDAYSNASPLVLAGGYKADNAKEAVETRYKNHPVIIAFGRSFIANPDLPYRIKSGVEFTPYNRETFYNAKEARGYTDYPFSEGFAVDVKALI</sequence>
<dbReference type="PANTHER" id="PTHR22893:SF91">
    <property type="entry name" value="NADPH DEHYDROGENASE 2-RELATED"/>
    <property type="match status" value="1"/>
</dbReference>
<evidence type="ECO:0000256" key="1">
    <source>
        <dbReference type="ARBA" id="ARBA00022857"/>
    </source>
</evidence>
<protein>
    <recommendedName>
        <fullName evidence="2">NADH:flavin oxidoreductase/NADH oxidase N-terminal domain-containing protein</fullName>
    </recommendedName>
</protein>
<dbReference type="FunFam" id="3.20.20.70:FF:000138">
    <property type="entry name" value="NADPH dehydrogenase 1"/>
    <property type="match status" value="1"/>
</dbReference>
<dbReference type="SUPFAM" id="SSF51395">
    <property type="entry name" value="FMN-linked oxidoreductases"/>
    <property type="match status" value="1"/>
</dbReference>
<dbReference type="InterPro" id="IPR001155">
    <property type="entry name" value="OxRdtase_FMN_N"/>
</dbReference>
<dbReference type="InterPro" id="IPR045247">
    <property type="entry name" value="Oye-like"/>
</dbReference>
<proteinExistence type="predicted"/>
<name>A0A6V8HBZ7_TALPI</name>
<dbReference type="Proteomes" id="UP000053095">
    <property type="component" value="Unassembled WGS sequence"/>
</dbReference>
<dbReference type="AlphaFoldDB" id="A0A6V8HBZ7"/>